<comment type="caution">
    <text evidence="5">The sequence shown here is derived from an EMBL/GenBank/DDBJ whole genome shotgun (WGS) entry which is preliminary data.</text>
</comment>
<evidence type="ECO:0000256" key="3">
    <source>
        <dbReference type="PROSITE-ProRule" id="PRU00339"/>
    </source>
</evidence>
<accession>A0A8J7K4J5</accession>
<keyword evidence="6" id="KW-1185">Reference proteome</keyword>
<feature type="compositionally biased region" description="Low complexity" evidence="4">
    <location>
        <begin position="205"/>
        <end position="219"/>
    </location>
</feature>
<dbReference type="Pfam" id="PF13424">
    <property type="entry name" value="TPR_12"/>
    <property type="match status" value="1"/>
</dbReference>
<feature type="region of interest" description="Disordered" evidence="4">
    <location>
        <begin position="146"/>
        <end position="283"/>
    </location>
</feature>
<proteinExistence type="predicted"/>
<protein>
    <submittedName>
        <fullName evidence="5">Tetratricopeptide repeat protein</fullName>
    </submittedName>
</protein>
<dbReference type="InterPro" id="IPR019734">
    <property type="entry name" value="TPR_rpt"/>
</dbReference>
<sequence>MIKYIRNYNFIFILIFSSIAFGQSKVKDYIIEGNDYYSKGKFDNAEYAYKRAALEDPTSVKANFNLGNALFQQKRYKESITHYNRSAEIAKSTSEKHSAYHNAGNAYLEEQDYSKAVESFKKALKNDPYDEATRYNLAYAKKMLEKEQQKDKKNNQKNDSSKDKEQNNQNNQQQQNKDKKDQDQQNKQQQQNNKSNEADQNQQENKGNNPKDGGQNGNQKGKGEQKNKDIKQGSKGEGAEQNNAPSGVGEGMLKALQEQEARTQRRIIQQKAEKQGTKTSKDW</sequence>
<evidence type="ECO:0000256" key="2">
    <source>
        <dbReference type="ARBA" id="ARBA00022803"/>
    </source>
</evidence>
<dbReference type="RefSeq" id="WP_194183213.1">
    <property type="nucleotide sequence ID" value="NZ_JADGIK010000006.1"/>
</dbReference>
<feature type="compositionally biased region" description="Basic and acidic residues" evidence="4">
    <location>
        <begin position="146"/>
        <end position="166"/>
    </location>
</feature>
<feature type="compositionally biased region" description="Low complexity" evidence="4">
    <location>
        <begin position="185"/>
        <end position="194"/>
    </location>
</feature>
<organism evidence="5 6">
    <name type="scientific">Faecalibacter rhinopitheci</name>
    <dbReference type="NCBI Taxonomy" id="2779678"/>
    <lineage>
        <taxon>Bacteria</taxon>
        <taxon>Pseudomonadati</taxon>
        <taxon>Bacteroidota</taxon>
        <taxon>Flavobacteriia</taxon>
        <taxon>Flavobacteriales</taxon>
        <taxon>Weeksellaceae</taxon>
        <taxon>Faecalibacter</taxon>
    </lineage>
</organism>
<dbReference type="InterPro" id="IPR050498">
    <property type="entry name" value="Ycf3"/>
</dbReference>
<feature type="compositionally biased region" description="Basic and acidic residues" evidence="4">
    <location>
        <begin position="221"/>
        <end position="238"/>
    </location>
</feature>
<dbReference type="PANTHER" id="PTHR44858:SF1">
    <property type="entry name" value="UDP-N-ACETYLGLUCOSAMINE--PEPTIDE N-ACETYLGLUCOSAMINYLTRANSFERASE SPINDLY-RELATED"/>
    <property type="match status" value="1"/>
</dbReference>
<evidence type="ECO:0000256" key="1">
    <source>
        <dbReference type="ARBA" id="ARBA00022737"/>
    </source>
</evidence>
<dbReference type="SUPFAM" id="SSF48452">
    <property type="entry name" value="TPR-like"/>
    <property type="match status" value="1"/>
</dbReference>
<gene>
    <name evidence="5" type="ORF">IM532_09430</name>
</gene>
<dbReference type="AlphaFoldDB" id="A0A8J7K4J5"/>
<dbReference type="Proteomes" id="UP000608754">
    <property type="component" value="Unassembled WGS sequence"/>
</dbReference>
<evidence type="ECO:0000313" key="6">
    <source>
        <dbReference type="Proteomes" id="UP000608754"/>
    </source>
</evidence>
<dbReference type="EMBL" id="JADGIK010000006">
    <property type="protein sequence ID" value="MBF0597664.1"/>
    <property type="molecule type" value="Genomic_DNA"/>
</dbReference>
<name>A0A8J7K4J5_9FLAO</name>
<keyword evidence="2 3" id="KW-0802">TPR repeat</keyword>
<dbReference type="PANTHER" id="PTHR44858">
    <property type="entry name" value="TETRATRICOPEPTIDE REPEAT PROTEIN 6"/>
    <property type="match status" value="1"/>
</dbReference>
<feature type="compositionally biased region" description="Basic and acidic residues" evidence="4">
    <location>
        <begin position="271"/>
        <end position="283"/>
    </location>
</feature>
<evidence type="ECO:0000256" key="4">
    <source>
        <dbReference type="SAM" id="MobiDB-lite"/>
    </source>
</evidence>
<reference evidence="5" key="1">
    <citation type="submission" date="2020-10" db="EMBL/GenBank/DDBJ databases">
        <authorList>
            <person name="Lu T."/>
            <person name="Wang Q."/>
            <person name="Han X."/>
        </authorList>
    </citation>
    <scope>NUCLEOTIDE SEQUENCE</scope>
    <source>
        <strain evidence="5">WQ 117</strain>
    </source>
</reference>
<keyword evidence="1" id="KW-0677">Repeat</keyword>
<feature type="repeat" description="TPR" evidence="3">
    <location>
        <begin position="97"/>
        <end position="130"/>
    </location>
</feature>
<feature type="repeat" description="TPR" evidence="3">
    <location>
        <begin position="26"/>
        <end position="59"/>
    </location>
</feature>
<evidence type="ECO:0000313" key="5">
    <source>
        <dbReference type="EMBL" id="MBF0597664.1"/>
    </source>
</evidence>
<dbReference type="Gene3D" id="1.25.40.10">
    <property type="entry name" value="Tetratricopeptide repeat domain"/>
    <property type="match status" value="1"/>
</dbReference>
<dbReference type="PROSITE" id="PS50293">
    <property type="entry name" value="TPR_REGION"/>
    <property type="match status" value="1"/>
</dbReference>
<dbReference type="InterPro" id="IPR011990">
    <property type="entry name" value="TPR-like_helical_dom_sf"/>
</dbReference>
<dbReference type="PROSITE" id="PS50005">
    <property type="entry name" value="TPR"/>
    <property type="match status" value="3"/>
</dbReference>
<feature type="repeat" description="TPR" evidence="3">
    <location>
        <begin position="60"/>
        <end position="93"/>
    </location>
</feature>
<dbReference type="SMART" id="SM00028">
    <property type="entry name" value="TPR"/>
    <property type="match status" value="3"/>
</dbReference>